<accession>A0A8J7IHH3</accession>
<keyword evidence="5" id="KW-0812">Transmembrane</keyword>
<organism evidence="7 8">
    <name type="scientific">Snuella sedimenti</name>
    <dbReference type="NCBI Taxonomy" id="2798802"/>
    <lineage>
        <taxon>Bacteria</taxon>
        <taxon>Pseudomonadati</taxon>
        <taxon>Bacteroidota</taxon>
        <taxon>Flavobacteriia</taxon>
        <taxon>Flavobacteriales</taxon>
        <taxon>Flavobacteriaceae</taxon>
        <taxon>Snuella</taxon>
    </lineage>
</organism>
<dbReference type="PROSITE" id="PS50005">
    <property type="entry name" value="TPR"/>
    <property type="match status" value="2"/>
</dbReference>
<dbReference type="SMART" id="SM00028">
    <property type="entry name" value="TPR"/>
    <property type="match status" value="3"/>
</dbReference>
<dbReference type="EMBL" id="JAELVQ010000008">
    <property type="protein sequence ID" value="MBJ6368011.1"/>
    <property type="molecule type" value="Genomic_DNA"/>
</dbReference>
<keyword evidence="5" id="KW-0472">Membrane</keyword>
<reference evidence="7" key="1">
    <citation type="submission" date="2020-12" db="EMBL/GenBank/DDBJ databases">
        <title>Snuella sp. nov., isolated from sediment in Incheon.</title>
        <authorList>
            <person name="Kim W."/>
        </authorList>
    </citation>
    <scope>NUCLEOTIDE SEQUENCE</scope>
    <source>
        <strain evidence="7">CAU 1569</strain>
    </source>
</reference>
<feature type="transmembrane region" description="Helical" evidence="5">
    <location>
        <begin position="148"/>
        <end position="166"/>
    </location>
</feature>
<evidence type="ECO:0000313" key="8">
    <source>
        <dbReference type="Proteomes" id="UP000610931"/>
    </source>
</evidence>
<dbReference type="PANTHER" id="PTHR43280">
    <property type="entry name" value="ARAC-FAMILY TRANSCRIPTIONAL REGULATOR"/>
    <property type="match status" value="1"/>
</dbReference>
<evidence type="ECO:0000259" key="6">
    <source>
        <dbReference type="PROSITE" id="PS01124"/>
    </source>
</evidence>
<gene>
    <name evidence="7" type="ORF">JF259_07910</name>
</gene>
<dbReference type="Pfam" id="PF13432">
    <property type="entry name" value="TPR_16"/>
    <property type="match status" value="1"/>
</dbReference>
<sequence>MNQAFIKKLNDVLEENYQNENFGVSDLAEAMGISRSKLHRKLNSSKGISSSEFIRQFRLQKAYVLLKNDVSTVSEIAYTVGFSSPSYFTTCFQKHYNCPPSELKRKFDSEIKIEEASTEKNAYPKLKTFLTLGIFGYYLRFGQFKIRLITLGILVLIALVPFAIFYEAGNISNRQKAKSIAVLPLQAEAQSMDNTILSEGIHEGLSSSLGKINGLQVLSRSSTLGYKNSKKNKQEIIRELGVDFLVSGKIHYSDRDSIVLSLTIHKAGILEAGFQNFNYNTSIENIVTVQNEASKSIGVSAGVLSKLEYTAVNYNNRKVNKNAYKNYIRGMHYLHRSSQADFDKGIQYLYKAIDDDPAEPLAYAGLAYGYVILGHSAAENRDVFSKAKMAAKRAIQLDSMLLEAYASMASIAIYHDRNWKDAERLFEHLLFKNPSMANVHYDYAWYLLLIGNKEKAIKHHELAEKLDPFNVKYIAWTGWMYAYYGDYKKAMEKVETALRIAPNNAIAYLTMGFIYKSQNNTSKALEAYSKLYELNPSFAGSLGSLYAEMGQVQKANKILNTVINWPESPWKNWNLAVLHAGLNNAKEAVKILETEPKHAFVAWAAVIPAFDHIKQSDGFKAFVSGLNLPGKKFNSSLNTTNSQ</sequence>
<dbReference type="AlphaFoldDB" id="A0A8J7IHH3"/>
<dbReference type="SUPFAM" id="SSF48452">
    <property type="entry name" value="TPR-like"/>
    <property type="match status" value="2"/>
</dbReference>
<evidence type="ECO:0000256" key="5">
    <source>
        <dbReference type="SAM" id="Phobius"/>
    </source>
</evidence>
<keyword evidence="4" id="KW-0802">TPR repeat</keyword>
<keyword evidence="3" id="KW-0804">Transcription</keyword>
<dbReference type="Gene3D" id="1.10.10.60">
    <property type="entry name" value="Homeodomain-like"/>
    <property type="match status" value="1"/>
</dbReference>
<dbReference type="Proteomes" id="UP000610931">
    <property type="component" value="Unassembled WGS sequence"/>
</dbReference>
<keyword evidence="5" id="KW-1133">Transmembrane helix</keyword>
<evidence type="ECO:0000256" key="3">
    <source>
        <dbReference type="ARBA" id="ARBA00023163"/>
    </source>
</evidence>
<name>A0A8J7IHH3_9FLAO</name>
<comment type="caution">
    <text evidence="7">The sequence shown here is derived from an EMBL/GenBank/DDBJ whole genome shotgun (WGS) entry which is preliminary data.</text>
</comment>
<keyword evidence="1" id="KW-0805">Transcription regulation</keyword>
<evidence type="ECO:0000256" key="1">
    <source>
        <dbReference type="ARBA" id="ARBA00023015"/>
    </source>
</evidence>
<dbReference type="PROSITE" id="PS01124">
    <property type="entry name" value="HTH_ARAC_FAMILY_2"/>
    <property type="match status" value="1"/>
</dbReference>
<protein>
    <submittedName>
        <fullName evidence="7">Helix-turn-helix domain-containing protein</fullName>
    </submittedName>
</protein>
<dbReference type="GO" id="GO:0043565">
    <property type="term" value="F:sequence-specific DNA binding"/>
    <property type="evidence" value="ECO:0007669"/>
    <property type="project" value="InterPro"/>
</dbReference>
<dbReference type="SMART" id="SM00342">
    <property type="entry name" value="HTH_ARAC"/>
    <property type="match status" value="1"/>
</dbReference>
<evidence type="ECO:0000313" key="7">
    <source>
        <dbReference type="EMBL" id="MBJ6368011.1"/>
    </source>
</evidence>
<proteinExistence type="predicted"/>
<dbReference type="SUPFAM" id="SSF46689">
    <property type="entry name" value="Homeodomain-like"/>
    <property type="match status" value="1"/>
</dbReference>
<dbReference type="GO" id="GO:0003700">
    <property type="term" value="F:DNA-binding transcription factor activity"/>
    <property type="evidence" value="ECO:0007669"/>
    <property type="project" value="InterPro"/>
</dbReference>
<dbReference type="Pfam" id="PF12833">
    <property type="entry name" value="HTH_18"/>
    <property type="match status" value="1"/>
</dbReference>
<dbReference type="Pfam" id="PF13181">
    <property type="entry name" value="TPR_8"/>
    <property type="match status" value="1"/>
</dbReference>
<dbReference type="PROSITE" id="PS50293">
    <property type="entry name" value="TPR_REGION"/>
    <property type="match status" value="1"/>
</dbReference>
<feature type="repeat" description="TPR" evidence="4">
    <location>
        <begin position="505"/>
        <end position="538"/>
    </location>
</feature>
<feature type="repeat" description="TPR" evidence="4">
    <location>
        <begin position="471"/>
        <end position="504"/>
    </location>
</feature>
<keyword evidence="2" id="KW-0238">DNA-binding</keyword>
<dbReference type="PANTHER" id="PTHR43280:SF2">
    <property type="entry name" value="HTH-TYPE TRANSCRIPTIONAL REGULATOR EXSA"/>
    <property type="match status" value="1"/>
</dbReference>
<feature type="domain" description="HTH araC/xylS-type" evidence="6">
    <location>
        <begin position="7"/>
        <end position="106"/>
    </location>
</feature>
<dbReference type="InterPro" id="IPR011990">
    <property type="entry name" value="TPR-like_helical_dom_sf"/>
</dbReference>
<dbReference type="InterPro" id="IPR009057">
    <property type="entry name" value="Homeodomain-like_sf"/>
</dbReference>
<dbReference type="InterPro" id="IPR019734">
    <property type="entry name" value="TPR_rpt"/>
</dbReference>
<evidence type="ECO:0000256" key="4">
    <source>
        <dbReference type="PROSITE-ProRule" id="PRU00339"/>
    </source>
</evidence>
<dbReference type="Gene3D" id="1.25.40.10">
    <property type="entry name" value="Tetratricopeptide repeat domain"/>
    <property type="match status" value="1"/>
</dbReference>
<keyword evidence="8" id="KW-1185">Reference proteome</keyword>
<dbReference type="PRINTS" id="PR00032">
    <property type="entry name" value="HTHARAC"/>
</dbReference>
<evidence type="ECO:0000256" key="2">
    <source>
        <dbReference type="ARBA" id="ARBA00023125"/>
    </source>
</evidence>
<dbReference type="InterPro" id="IPR018060">
    <property type="entry name" value="HTH_AraC"/>
</dbReference>
<dbReference type="RefSeq" id="WP_199114777.1">
    <property type="nucleotide sequence ID" value="NZ_JAELVQ010000008.1"/>
</dbReference>
<dbReference type="InterPro" id="IPR020449">
    <property type="entry name" value="Tscrpt_reg_AraC-type_HTH"/>
</dbReference>